<dbReference type="GO" id="GO:0046872">
    <property type="term" value="F:metal ion binding"/>
    <property type="evidence" value="ECO:0007669"/>
    <property type="project" value="UniProtKB-KW"/>
</dbReference>
<dbReference type="Pfam" id="PF10531">
    <property type="entry name" value="SLBB"/>
    <property type="match status" value="1"/>
</dbReference>
<keyword evidence="3" id="KW-0479">Metal-binding</keyword>
<reference evidence="10" key="1">
    <citation type="submission" date="2018-06" db="EMBL/GenBank/DDBJ databases">
        <authorList>
            <person name="Zhirakovskaya E."/>
        </authorList>
    </citation>
    <scope>NUCLEOTIDE SEQUENCE</scope>
</reference>
<dbReference type="GO" id="GO:0016020">
    <property type="term" value="C:membrane"/>
    <property type="evidence" value="ECO:0007669"/>
    <property type="project" value="InterPro"/>
</dbReference>
<keyword evidence="5" id="KW-0249">Electron transport</keyword>
<dbReference type="InterPro" id="IPR010208">
    <property type="entry name" value="Ion_transpt_RnfC/RsxC"/>
</dbReference>
<evidence type="ECO:0000256" key="1">
    <source>
        <dbReference type="ARBA" id="ARBA00022448"/>
    </source>
</evidence>
<dbReference type="InterPro" id="IPR037225">
    <property type="entry name" value="Nuo51_FMN-bd_sf"/>
</dbReference>
<dbReference type="GO" id="GO:0009055">
    <property type="term" value="F:electron transfer activity"/>
    <property type="evidence" value="ECO:0007669"/>
    <property type="project" value="InterPro"/>
</dbReference>
<evidence type="ECO:0000256" key="7">
    <source>
        <dbReference type="ARBA" id="ARBA00023014"/>
    </source>
</evidence>
<evidence type="ECO:0000256" key="5">
    <source>
        <dbReference type="ARBA" id="ARBA00022982"/>
    </source>
</evidence>
<dbReference type="Pfam" id="PF01512">
    <property type="entry name" value="Complex1_51K"/>
    <property type="match status" value="1"/>
</dbReference>
<dbReference type="PROSITE" id="PS00198">
    <property type="entry name" value="4FE4S_FER_1"/>
    <property type="match status" value="1"/>
</dbReference>
<dbReference type="SUPFAM" id="SSF46548">
    <property type="entry name" value="alpha-helical ferredoxin"/>
    <property type="match status" value="1"/>
</dbReference>
<dbReference type="SUPFAM" id="SSF142019">
    <property type="entry name" value="Nqo1 FMN-binding domain-like"/>
    <property type="match status" value="1"/>
</dbReference>
<evidence type="ECO:0000256" key="4">
    <source>
        <dbReference type="ARBA" id="ARBA00022737"/>
    </source>
</evidence>
<evidence type="ECO:0000313" key="10">
    <source>
        <dbReference type="EMBL" id="VAW92042.1"/>
    </source>
</evidence>
<keyword evidence="6" id="KW-0408">Iron</keyword>
<evidence type="ECO:0000256" key="8">
    <source>
        <dbReference type="SAM" id="MobiDB-lite"/>
    </source>
</evidence>
<organism evidence="10">
    <name type="scientific">hydrothermal vent metagenome</name>
    <dbReference type="NCBI Taxonomy" id="652676"/>
    <lineage>
        <taxon>unclassified sequences</taxon>
        <taxon>metagenomes</taxon>
        <taxon>ecological metagenomes</taxon>
    </lineage>
</organism>
<dbReference type="InterPro" id="IPR017896">
    <property type="entry name" value="4Fe4S_Fe-S-bd"/>
</dbReference>
<dbReference type="AlphaFoldDB" id="A0A3B0ZX97"/>
<sequence length="563" mass="62571">MAHKLNSIAVTKAQWKFHGGLKLAGHKKQSMHTKIAAAIVPEKLTVPLQQHIGRPAKPIIKVGDKVLKGQCIATLKDPTSVTASIHAPSSGEVIAIEAHAIPSMDKQTANCIIIKTDGEDRWLQSVKPVEDPTSLSSDRLKQIIVDAGIVGLGGAGFPTHLKLTSESKQLDTLIINAAECEPYITCDAILIKEQADKIIKGVQTILHILEIKQCLIGIEDDKPQASEALQQALSTTNTNTIQIVQLPTRYPAGGEKQLIQVLTGKEVPLNKLPRDIGIVCHNIATVYAIAEAVMEGKPLIERIVTVSGNHLQQAKNMRVLIGTSMRDVIDECGYNENSEQSIIMGGPMMGIHLDSAAYPVIKTTNCILIQKKEKPIVSLPCIRCGECARVCPANLLPQQLYWYTRAKDLDRVQDYQIFSCIECGCCDYVCPSHIPLVQFYRYAKTEIWTQEADKEKSDHARERHEYRQFRLERKKAEDAERKAKKKALLNKKQGIKTTEQDTKKAAIDAALNRVKARQSEQATMAKNTDGLTTEQQNKIDEVEQRRKNKIQKEKLNAKLEDNK</sequence>
<dbReference type="Gene3D" id="3.30.70.20">
    <property type="match status" value="1"/>
</dbReference>
<dbReference type="InterPro" id="IPR017900">
    <property type="entry name" value="4Fe4S_Fe_S_CS"/>
</dbReference>
<dbReference type="InterPro" id="IPR026902">
    <property type="entry name" value="RnfC_N"/>
</dbReference>
<feature type="compositionally biased region" description="Polar residues" evidence="8">
    <location>
        <begin position="519"/>
        <end position="536"/>
    </location>
</feature>
<dbReference type="Gene3D" id="3.40.50.11540">
    <property type="entry name" value="NADH-ubiquinone oxidoreductase 51kDa subunit"/>
    <property type="match status" value="1"/>
</dbReference>
<dbReference type="GO" id="GO:0051539">
    <property type="term" value="F:4 iron, 4 sulfur cluster binding"/>
    <property type="evidence" value="ECO:0007669"/>
    <property type="project" value="UniProtKB-KW"/>
</dbReference>
<dbReference type="PROSITE" id="PS51379">
    <property type="entry name" value="4FE4S_FER_2"/>
    <property type="match status" value="2"/>
</dbReference>
<feature type="domain" description="4Fe-4S ferredoxin-type" evidence="9">
    <location>
        <begin position="409"/>
        <end position="440"/>
    </location>
</feature>
<accession>A0A3B0ZX97</accession>
<feature type="region of interest" description="Disordered" evidence="8">
    <location>
        <begin position="482"/>
        <end position="563"/>
    </location>
</feature>
<dbReference type="EMBL" id="UOFT01000022">
    <property type="protein sequence ID" value="VAW92042.1"/>
    <property type="molecule type" value="Genomic_DNA"/>
</dbReference>
<evidence type="ECO:0000256" key="3">
    <source>
        <dbReference type="ARBA" id="ARBA00022723"/>
    </source>
</evidence>
<dbReference type="InterPro" id="IPR019554">
    <property type="entry name" value="Soluble_ligand-bd"/>
</dbReference>
<feature type="compositionally biased region" description="Basic and acidic residues" evidence="8">
    <location>
        <begin position="537"/>
        <end position="563"/>
    </location>
</feature>
<keyword evidence="4" id="KW-0677">Repeat</keyword>
<dbReference type="PANTHER" id="PTHR43034:SF2">
    <property type="entry name" value="ION-TRANSLOCATING OXIDOREDUCTASE COMPLEX SUBUNIT C"/>
    <property type="match status" value="1"/>
</dbReference>
<evidence type="ECO:0000256" key="6">
    <source>
        <dbReference type="ARBA" id="ARBA00023004"/>
    </source>
</evidence>
<gene>
    <name evidence="10" type="ORF">MNBD_GAMMA23-868</name>
</gene>
<evidence type="ECO:0000259" key="9">
    <source>
        <dbReference type="PROSITE" id="PS51379"/>
    </source>
</evidence>
<keyword evidence="2" id="KW-0004">4Fe-4S</keyword>
<dbReference type="InterPro" id="IPR011538">
    <property type="entry name" value="Nuo51_FMN-bd"/>
</dbReference>
<proteinExistence type="inferred from homology"/>
<dbReference type="PANTHER" id="PTHR43034">
    <property type="entry name" value="ION-TRANSLOCATING OXIDOREDUCTASE COMPLEX SUBUNIT C"/>
    <property type="match status" value="1"/>
</dbReference>
<protein>
    <submittedName>
        <fullName evidence="10">Electron transport complex protein RnfC</fullName>
    </submittedName>
</protein>
<name>A0A3B0ZX97_9ZZZZ</name>
<feature type="domain" description="4Fe-4S ferredoxin-type" evidence="9">
    <location>
        <begin position="373"/>
        <end position="401"/>
    </location>
</feature>
<dbReference type="Pfam" id="PF13183">
    <property type="entry name" value="Fer4_8"/>
    <property type="match status" value="1"/>
</dbReference>
<keyword evidence="7" id="KW-0411">Iron-sulfur</keyword>
<keyword evidence="1" id="KW-0813">Transport</keyword>
<dbReference type="NCBIfam" id="NF003454">
    <property type="entry name" value="PRK05035.1"/>
    <property type="match status" value="1"/>
</dbReference>
<dbReference type="HAMAP" id="MF_00461">
    <property type="entry name" value="RsxC_RnfC"/>
    <property type="match status" value="1"/>
</dbReference>
<dbReference type="NCBIfam" id="TIGR01945">
    <property type="entry name" value="rnfC"/>
    <property type="match status" value="1"/>
</dbReference>
<evidence type="ECO:0000256" key="2">
    <source>
        <dbReference type="ARBA" id="ARBA00022485"/>
    </source>
</evidence>
<dbReference type="Pfam" id="PF13375">
    <property type="entry name" value="RnfC_N"/>
    <property type="match status" value="1"/>
</dbReference>